<evidence type="ECO:0000256" key="1">
    <source>
        <dbReference type="ARBA" id="ARBA00023015"/>
    </source>
</evidence>
<evidence type="ECO:0000313" key="6">
    <source>
        <dbReference type="Proteomes" id="UP000547444"/>
    </source>
</evidence>
<keyword evidence="6" id="KW-1185">Reference proteome</keyword>
<proteinExistence type="predicted"/>
<dbReference type="PANTHER" id="PTHR42756">
    <property type="entry name" value="TRANSCRIPTIONAL REGULATOR, MARR"/>
    <property type="match status" value="1"/>
</dbReference>
<dbReference type="AlphaFoldDB" id="A0A7X5ZG89"/>
<evidence type="ECO:0000256" key="2">
    <source>
        <dbReference type="ARBA" id="ARBA00023125"/>
    </source>
</evidence>
<dbReference type="SUPFAM" id="SSF46785">
    <property type="entry name" value="Winged helix' DNA-binding domain"/>
    <property type="match status" value="1"/>
</dbReference>
<evidence type="ECO:0000256" key="3">
    <source>
        <dbReference type="ARBA" id="ARBA00023163"/>
    </source>
</evidence>
<name>A0A7X5ZG89_9MYCO</name>
<evidence type="ECO:0000259" key="4">
    <source>
        <dbReference type="PROSITE" id="PS50995"/>
    </source>
</evidence>
<sequence>MAEALLRVLTKLYVASRHTDMARRAAGQLTTAQYEVMQIVVERGRARVSELAQAAGVTLPTMSVAVSRLTRRELICRTSPTVSRRNSYVELTARGAQSFDAFLEAHRRAIESRLQCVSGEDQAKLRAAVPVLRRMVSGISGPADRITLSITAGGHTSTTPSEKLWENG</sequence>
<keyword evidence="1" id="KW-0805">Transcription regulation</keyword>
<dbReference type="InterPro" id="IPR036388">
    <property type="entry name" value="WH-like_DNA-bd_sf"/>
</dbReference>
<accession>A0A7X5ZG89</accession>
<dbReference type="GO" id="GO:0003677">
    <property type="term" value="F:DNA binding"/>
    <property type="evidence" value="ECO:0007669"/>
    <property type="project" value="UniProtKB-KW"/>
</dbReference>
<keyword evidence="3" id="KW-0804">Transcription</keyword>
<organism evidence="5 6">
    <name type="scientific">Mycolicibacterium fluoranthenivorans</name>
    <dbReference type="NCBI Taxonomy" id="258505"/>
    <lineage>
        <taxon>Bacteria</taxon>
        <taxon>Bacillati</taxon>
        <taxon>Actinomycetota</taxon>
        <taxon>Actinomycetes</taxon>
        <taxon>Mycobacteriales</taxon>
        <taxon>Mycobacteriaceae</taxon>
        <taxon>Mycolicibacterium</taxon>
    </lineage>
</organism>
<comment type="caution">
    <text evidence="5">The sequence shown here is derived from an EMBL/GenBank/DDBJ whole genome shotgun (WGS) entry which is preliminary data.</text>
</comment>
<dbReference type="SMART" id="SM00347">
    <property type="entry name" value="HTH_MARR"/>
    <property type="match status" value="1"/>
</dbReference>
<dbReference type="EMBL" id="JAANOW010000005">
    <property type="protein sequence ID" value="NIH99014.1"/>
    <property type="molecule type" value="Genomic_DNA"/>
</dbReference>
<dbReference type="Pfam" id="PF01047">
    <property type="entry name" value="MarR"/>
    <property type="match status" value="1"/>
</dbReference>
<dbReference type="PROSITE" id="PS50995">
    <property type="entry name" value="HTH_MARR_2"/>
    <property type="match status" value="1"/>
</dbReference>
<keyword evidence="2 5" id="KW-0238">DNA-binding</keyword>
<feature type="domain" description="HTH marR-type" evidence="4">
    <location>
        <begin position="1"/>
        <end position="137"/>
    </location>
</feature>
<dbReference type="PANTHER" id="PTHR42756:SF1">
    <property type="entry name" value="TRANSCRIPTIONAL REPRESSOR OF EMRAB OPERON"/>
    <property type="match status" value="1"/>
</dbReference>
<dbReference type="Proteomes" id="UP000547444">
    <property type="component" value="Unassembled WGS sequence"/>
</dbReference>
<reference evidence="5 6" key="1">
    <citation type="submission" date="2020-03" db="EMBL/GenBank/DDBJ databases">
        <title>Sequencing the genomes of 1000 actinobacteria strains.</title>
        <authorList>
            <person name="Klenk H.-P."/>
        </authorList>
    </citation>
    <scope>NUCLEOTIDE SEQUENCE [LARGE SCALE GENOMIC DNA]</scope>
    <source>
        <strain evidence="5 6">DSM 44556</strain>
    </source>
</reference>
<dbReference type="RefSeq" id="WP_167164782.1">
    <property type="nucleotide sequence ID" value="NZ_JAANOW010000005.1"/>
</dbReference>
<evidence type="ECO:0000313" key="5">
    <source>
        <dbReference type="EMBL" id="NIH99014.1"/>
    </source>
</evidence>
<gene>
    <name evidence="5" type="ORF">FHU31_006038</name>
</gene>
<dbReference type="InterPro" id="IPR036390">
    <property type="entry name" value="WH_DNA-bd_sf"/>
</dbReference>
<dbReference type="InterPro" id="IPR000835">
    <property type="entry name" value="HTH_MarR-typ"/>
</dbReference>
<dbReference type="GO" id="GO:0003700">
    <property type="term" value="F:DNA-binding transcription factor activity"/>
    <property type="evidence" value="ECO:0007669"/>
    <property type="project" value="InterPro"/>
</dbReference>
<protein>
    <submittedName>
        <fullName evidence="5">DNA-binding MarR family transcriptional regulator</fullName>
    </submittedName>
</protein>
<dbReference type="Gene3D" id="1.10.10.10">
    <property type="entry name" value="Winged helix-like DNA-binding domain superfamily/Winged helix DNA-binding domain"/>
    <property type="match status" value="1"/>
</dbReference>